<dbReference type="EMBL" id="JBHSAP010000009">
    <property type="protein sequence ID" value="MFC4076712.1"/>
    <property type="molecule type" value="Genomic_DNA"/>
</dbReference>
<keyword evidence="2" id="KW-0378">Hydrolase</keyword>
<sequence length="235" mass="26767">MAYNIHHGVGCDGTLNLERIAGVIESEAPDLVGLNEVDVAFHRRSEFENQLQWLADRLGMKGVFGPSLRYRIFRRQSERQYGNGLLFRGNLQSMENQVFPGRGEEPRSILTARIEWQGCTYRGMVTHMGFTPWMRRKQTEAVRRLCREDPLPLIGMGDWNAGPGHPIVKSLAPELVDVLTETGEERGSFSCRNPRKRIDFIFCTRHFLIRDGYILPTPSCPSDHLPVVGELDLTQ</sequence>
<evidence type="ECO:0000313" key="2">
    <source>
        <dbReference type="EMBL" id="MFC4076712.1"/>
    </source>
</evidence>
<accession>A0ABV8JCQ5</accession>
<keyword evidence="2" id="KW-0540">Nuclease</keyword>
<dbReference type="Proteomes" id="UP001595843">
    <property type="component" value="Unassembled WGS sequence"/>
</dbReference>
<keyword evidence="3" id="KW-1185">Reference proteome</keyword>
<comment type="caution">
    <text evidence="2">The sequence shown here is derived from an EMBL/GenBank/DDBJ whole genome shotgun (WGS) entry which is preliminary data.</text>
</comment>
<dbReference type="PANTHER" id="PTHR14859:SF15">
    <property type="entry name" value="ENDONUCLEASE_EXONUCLEASE_PHOSPHATASE DOMAIN-CONTAINING PROTEIN"/>
    <property type="match status" value="1"/>
</dbReference>
<name>A0ABV8JCQ5_9BACL</name>
<dbReference type="GO" id="GO:0004519">
    <property type="term" value="F:endonuclease activity"/>
    <property type="evidence" value="ECO:0007669"/>
    <property type="project" value="UniProtKB-KW"/>
</dbReference>
<evidence type="ECO:0000259" key="1">
    <source>
        <dbReference type="Pfam" id="PF03372"/>
    </source>
</evidence>
<dbReference type="InterPro" id="IPR051916">
    <property type="entry name" value="GPI-anchor_lipid_remodeler"/>
</dbReference>
<dbReference type="Pfam" id="PF03372">
    <property type="entry name" value="Exo_endo_phos"/>
    <property type="match status" value="1"/>
</dbReference>
<dbReference type="RefSeq" id="WP_380704788.1">
    <property type="nucleotide sequence ID" value="NZ_JBHSAP010000009.1"/>
</dbReference>
<feature type="domain" description="Endonuclease/exonuclease/phosphatase" evidence="1">
    <location>
        <begin position="2"/>
        <end position="224"/>
    </location>
</feature>
<reference evidence="3" key="1">
    <citation type="journal article" date="2019" name="Int. J. Syst. Evol. Microbiol.">
        <title>The Global Catalogue of Microorganisms (GCM) 10K type strain sequencing project: providing services to taxonomists for standard genome sequencing and annotation.</title>
        <authorList>
            <consortium name="The Broad Institute Genomics Platform"/>
            <consortium name="The Broad Institute Genome Sequencing Center for Infectious Disease"/>
            <person name="Wu L."/>
            <person name="Ma J."/>
        </authorList>
    </citation>
    <scope>NUCLEOTIDE SEQUENCE [LARGE SCALE GENOMIC DNA]</scope>
    <source>
        <strain evidence="3">IBRC-M 10813</strain>
    </source>
</reference>
<proteinExistence type="predicted"/>
<dbReference type="InterPro" id="IPR036691">
    <property type="entry name" value="Endo/exonu/phosph_ase_sf"/>
</dbReference>
<organism evidence="2 3">
    <name type="scientific">Salinithrix halophila</name>
    <dbReference type="NCBI Taxonomy" id="1485204"/>
    <lineage>
        <taxon>Bacteria</taxon>
        <taxon>Bacillati</taxon>
        <taxon>Bacillota</taxon>
        <taxon>Bacilli</taxon>
        <taxon>Bacillales</taxon>
        <taxon>Thermoactinomycetaceae</taxon>
        <taxon>Salinithrix</taxon>
    </lineage>
</organism>
<dbReference type="Gene3D" id="3.60.10.10">
    <property type="entry name" value="Endonuclease/exonuclease/phosphatase"/>
    <property type="match status" value="1"/>
</dbReference>
<gene>
    <name evidence="2" type="ORF">ACFOUO_07810</name>
</gene>
<dbReference type="SUPFAM" id="SSF56219">
    <property type="entry name" value="DNase I-like"/>
    <property type="match status" value="1"/>
</dbReference>
<protein>
    <submittedName>
        <fullName evidence="2">Endonuclease/exonuclease/phosphatase family protein</fullName>
    </submittedName>
</protein>
<keyword evidence="2" id="KW-0255">Endonuclease</keyword>
<dbReference type="PANTHER" id="PTHR14859">
    <property type="entry name" value="CALCOFLUOR WHITE HYPERSENSITIVE PROTEIN PRECURSOR"/>
    <property type="match status" value="1"/>
</dbReference>
<evidence type="ECO:0000313" key="3">
    <source>
        <dbReference type="Proteomes" id="UP001595843"/>
    </source>
</evidence>
<dbReference type="InterPro" id="IPR005135">
    <property type="entry name" value="Endo/exonuclease/phosphatase"/>
</dbReference>